<protein>
    <submittedName>
        <fullName evidence="1">Uncharacterized protein</fullName>
    </submittedName>
</protein>
<proteinExistence type="predicted"/>
<dbReference type="Proteomes" id="UP000525078">
    <property type="component" value="Unassembled WGS sequence"/>
</dbReference>
<organism evidence="1 2">
    <name type="scientific">Cannabis sativa</name>
    <name type="common">Hemp</name>
    <name type="synonym">Marijuana</name>
    <dbReference type="NCBI Taxonomy" id="3483"/>
    <lineage>
        <taxon>Eukaryota</taxon>
        <taxon>Viridiplantae</taxon>
        <taxon>Streptophyta</taxon>
        <taxon>Embryophyta</taxon>
        <taxon>Tracheophyta</taxon>
        <taxon>Spermatophyta</taxon>
        <taxon>Magnoliopsida</taxon>
        <taxon>eudicotyledons</taxon>
        <taxon>Gunneridae</taxon>
        <taxon>Pentapetalae</taxon>
        <taxon>rosids</taxon>
        <taxon>fabids</taxon>
        <taxon>Rosales</taxon>
        <taxon>Cannabaceae</taxon>
        <taxon>Cannabis</taxon>
    </lineage>
</organism>
<feature type="non-terminal residue" evidence="1">
    <location>
        <position position="1"/>
    </location>
</feature>
<comment type="caution">
    <text evidence="1">The sequence shown here is derived from an EMBL/GenBank/DDBJ whole genome shotgun (WGS) entry which is preliminary data.</text>
</comment>
<accession>A0A7J6GP91</accession>
<evidence type="ECO:0000313" key="2">
    <source>
        <dbReference type="Proteomes" id="UP000525078"/>
    </source>
</evidence>
<dbReference type="EMBL" id="JAATIP010000047">
    <property type="protein sequence ID" value="KAF4384651.1"/>
    <property type="molecule type" value="Genomic_DNA"/>
</dbReference>
<sequence length="117" mass="13458">FYFLVSKTSFRVYFVRNLIKKVVGDKSALKVAKRKLGTHKREKKRRRWAAMHGRQRWVASHGHGHGHGHGMKVREREIAIANNGDKLFGIITSSRSNGTVKHHNGAKIHYNRTTKFA</sequence>
<dbReference type="AlphaFoldDB" id="A0A7J6GP91"/>
<name>A0A7J6GP91_CANSA</name>
<gene>
    <name evidence="1" type="ORF">F8388_003958</name>
</gene>
<reference evidence="1 2" key="1">
    <citation type="journal article" date="2020" name="bioRxiv">
        <title>Sequence and annotation of 42 cannabis genomes reveals extensive copy number variation in cannabinoid synthesis and pathogen resistance genes.</title>
        <authorList>
            <person name="Mckernan K.J."/>
            <person name="Helbert Y."/>
            <person name="Kane L.T."/>
            <person name="Ebling H."/>
            <person name="Zhang L."/>
            <person name="Liu B."/>
            <person name="Eaton Z."/>
            <person name="Mclaughlin S."/>
            <person name="Kingan S."/>
            <person name="Baybayan P."/>
            <person name="Concepcion G."/>
            <person name="Jordan M."/>
            <person name="Riva A."/>
            <person name="Barbazuk W."/>
            <person name="Harkins T."/>
        </authorList>
    </citation>
    <scope>NUCLEOTIDE SEQUENCE [LARGE SCALE GENOMIC DNA]</scope>
    <source>
        <strain evidence="2">cv. Jamaican Lion 4</strain>
        <tissue evidence="1">Leaf</tissue>
    </source>
</reference>
<evidence type="ECO:0000313" key="1">
    <source>
        <dbReference type="EMBL" id="KAF4384651.1"/>
    </source>
</evidence>